<feature type="transmembrane region" description="Helical" evidence="6">
    <location>
        <begin position="291"/>
        <end position="316"/>
    </location>
</feature>
<dbReference type="Pfam" id="PF15982">
    <property type="entry name" value="TMEM135_C_rich"/>
    <property type="match status" value="1"/>
</dbReference>
<proteinExistence type="inferred from homology"/>
<evidence type="ECO:0000256" key="1">
    <source>
        <dbReference type="ARBA" id="ARBA00004127"/>
    </source>
</evidence>
<evidence type="ECO:0000313" key="9">
    <source>
        <dbReference type="Proteomes" id="UP001321473"/>
    </source>
</evidence>
<dbReference type="PANTHER" id="PTHR12459">
    <property type="entry name" value="TRANSMEMBRANE PROTEIN 135-RELATED"/>
    <property type="match status" value="1"/>
</dbReference>
<keyword evidence="9" id="KW-1185">Reference proteome</keyword>
<reference evidence="8 9" key="1">
    <citation type="journal article" date="2023" name="Arcadia Sci">
        <title>De novo assembly of a long-read Amblyomma americanum tick genome.</title>
        <authorList>
            <person name="Chou S."/>
            <person name="Poskanzer K.E."/>
            <person name="Rollins M."/>
            <person name="Thuy-Boun P.S."/>
        </authorList>
    </citation>
    <scope>NUCLEOTIDE SEQUENCE [LARGE SCALE GENOMIC DNA]</scope>
    <source>
        <strain evidence="8">F_SG_1</strain>
        <tissue evidence="8">Salivary glands</tissue>
    </source>
</reference>
<accession>A0AAQ4DZA6</accession>
<dbReference type="InterPro" id="IPR031926">
    <property type="entry name" value="TMEM135_N"/>
</dbReference>
<protein>
    <recommendedName>
        <fullName evidence="7">Transmembrane protein 135 N-terminal domain-containing protein</fullName>
    </recommendedName>
</protein>
<dbReference type="PANTHER" id="PTHR12459:SF15">
    <property type="entry name" value="TRANSMEMBRANE PROTEIN 135"/>
    <property type="match status" value="1"/>
</dbReference>
<evidence type="ECO:0000256" key="4">
    <source>
        <dbReference type="ARBA" id="ARBA00022989"/>
    </source>
</evidence>
<feature type="domain" description="Transmembrane protein 135 N-terminal" evidence="7">
    <location>
        <begin position="13"/>
        <end position="144"/>
    </location>
</feature>
<dbReference type="InterPro" id="IPR026749">
    <property type="entry name" value="Tmem135"/>
</dbReference>
<feature type="transmembrane region" description="Helical" evidence="6">
    <location>
        <begin position="336"/>
        <end position="356"/>
    </location>
</feature>
<comment type="similarity">
    <text evidence="2">Belongs to the TMEM135 family.</text>
</comment>
<keyword evidence="4 6" id="KW-1133">Transmembrane helix</keyword>
<evidence type="ECO:0000256" key="6">
    <source>
        <dbReference type="SAM" id="Phobius"/>
    </source>
</evidence>
<organism evidence="8 9">
    <name type="scientific">Amblyomma americanum</name>
    <name type="common">Lone star tick</name>
    <dbReference type="NCBI Taxonomy" id="6943"/>
    <lineage>
        <taxon>Eukaryota</taxon>
        <taxon>Metazoa</taxon>
        <taxon>Ecdysozoa</taxon>
        <taxon>Arthropoda</taxon>
        <taxon>Chelicerata</taxon>
        <taxon>Arachnida</taxon>
        <taxon>Acari</taxon>
        <taxon>Parasitiformes</taxon>
        <taxon>Ixodida</taxon>
        <taxon>Ixodoidea</taxon>
        <taxon>Ixodidae</taxon>
        <taxon>Amblyomminae</taxon>
        <taxon>Amblyomma</taxon>
    </lineage>
</organism>
<gene>
    <name evidence="8" type="ORF">V5799_005422</name>
</gene>
<feature type="transmembrane region" description="Helical" evidence="6">
    <location>
        <begin position="78"/>
        <end position="95"/>
    </location>
</feature>
<dbReference type="Proteomes" id="UP001321473">
    <property type="component" value="Unassembled WGS sequence"/>
</dbReference>
<dbReference type="EMBL" id="JARKHS020024974">
    <property type="protein sequence ID" value="KAK8767796.1"/>
    <property type="molecule type" value="Genomic_DNA"/>
</dbReference>
<name>A0AAQ4DZA6_AMBAM</name>
<comment type="caution">
    <text evidence="8">The sequence shown here is derived from an EMBL/GenBank/DDBJ whole genome shotgun (WGS) entry which is preliminary data.</text>
</comment>
<dbReference type="AlphaFoldDB" id="A0AAQ4DZA6"/>
<evidence type="ECO:0000256" key="3">
    <source>
        <dbReference type="ARBA" id="ARBA00022692"/>
    </source>
</evidence>
<evidence type="ECO:0000256" key="5">
    <source>
        <dbReference type="ARBA" id="ARBA00023136"/>
    </source>
</evidence>
<evidence type="ECO:0000256" key="2">
    <source>
        <dbReference type="ARBA" id="ARBA00008924"/>
    </source>
</evidence>
<comment type="subcellular location">
    <subcellularLocation>
        <location evidence="1">Endomembrane system</location>
        <topology evidence="1">Multi-pass membrane protein</topology>
    </subcellularLocation>
</comment>
<evidence type="ECO:0000259" key="7">
    <source>
        <dbReference type="Pfam" id="PF15982"/>
    </source>
</evidence>
<feature type="transmembrane region" description="Helical" evidence="6">
    <location>
        <begin position="101"/>
        <end position="120"/>
    </location>
</feature>
<sequence>MAVLSKLLETSLPYRCYEIAHPWEPSCTASWVAMFVDTFSNSVKLYSVLYLVAQLVSRKTSGKAFLETVLSSIRSASFLSYNVMLFMFFICALRWGFGRLYLQNSTFVAGLASGFLAIFVEHPSRRRVLSVYMLNQCSEIMFNILRSRQIVREVPHGEVLMFAISLAGFLYCIRSNNRLKDPVCKALRRLMGAEEFLAPATSAVDTGQLCWHSRSCWQHAVEGMPSPFLIGYSLQALLSLASSRVRRKPWQILTQWAPLAQGTFLASAVGLFRGCRCLLRHYYGYESPWQVFASGLVAGLSMAVSPNTTLALYLAWKLIEVLYCQAARKGYAPTLAWGPEILFAFGCGVMMFCAVVEPHNMRPSYAKFLNDMTGDRLRRVNRHPLEVFGFHCSSVYPDYFPQLDQRYVSRHFVERVLVWS</sequence>
<evidence type="ECO:0000313" key="8">
    <source>
        <dbReference type="EMBL" id="KAK8767796.1"/>
    </source>
</evidence>
<keyword evidence="5 6" id="KW-0472">Membrane</keyword>
<keyword evidence="3 6" id="KW-0812">Transmembrane</keyword>